<dbReference type="PANTHER" id="PTHR33784:SF10">
    <property type="entry name" value="F-BOX PROTEIN"/>
    <property type="match status" value="1"/>
</dbReference>
<dbReference type="InterPro" id="IPR057136">
    <property type="entry name" value="At2g35280_TPR_dom"/>
</dbReference>
<name>A0A5A7PIV0_STRAF</name>
<dbReference type="PANTHER" id="PTHR33784">
    <property type="entry name" value="OS05G0482100 PROTEIN"/>
    <property type="match status" value="1"/>
</dbReference>
<dbReference type="AlphaFoldDB" id="A0A5A7PIV0"/>
<reference evidence="3" key="1">
    <citation type="journal article" date="2019" name="Curr. Biol.">
        <title>Genome Sequence of Striga asiatica Provides Insight into the Evolution of Plant Parasitism.</title>
        <authorList>
            <person name="Yoshida S."/>
            <person name="Kim S."/>
            <person name="Wafula E.K."/>
            <person name="Tanskanen J."/>
            <person name="Kim Y.M."/>
            <person name="Honaas L."/>
            <person name="Yang Z."/>
            <person name="Spallek T."/>
            <person name="Conn C.E."/>
            <person name="Ichihashi Y."/>
            <person name="Cheong K."/>
            <person name="Cui S."/>
            <person name="Der J.P."/>
            <person name="Gundlach H."/>
            <person name="Jiao Y."/>
            <person name="Hori C."/>
            <person name="Ishida J.K."/>
            <person name="Kasahara H."/>
            <person name="Kiba T."/>
            <person name="Kim M.S."/>
            <person name="Koo N."/>
            <person name="Laohavisit A."/>
            <person name="Lee Y.H."/>
            <person name="Lumba S."/>
            <person name="McCourt P."/>
            <person name="Mortimer J.C."/>
            <person name="Mutuku J.M."/>
            <person name="Nomura T."/>
            <person name="Sasaki-Sekimoto Y."/>
            <person name="Seto Y."/>
            <person name="Wang Y."/>
            <person name="Wakatake T."/>
            <person name="Sakakibara H."/>
            <person name="Demura T."/>
            <person name="Yamaguchi S."/>
            <person name="Yoneyama K."/>
            <person name="Manabe R.I."/>
            <person name="Nelson D.C."/>
            <person name="Schulman A.H."/>
            <person name="Timko M.P."/>
            <person name="dePamphilis C.W."/>
            <person name="Choi D."/>
            <person name="Shirasu K."/>
        </authorList>
    </citation>
    <scope>NUCLEOTIDE SEQUENCE [LARGE SCALE GENOMIC DNA]</scope>
    <source>
        <strain evidence="3">cv. UVA1</strain>
    </source>
</reference>
<evidence type="ECO:0000259" key="1">
    <source>
        <dbReference type="Pfam" id="PF23310"/>
    </source>
</evidence>
<comment type="caution">
    <text evidence="2">The sequence shown here is derived from an EMBL/GenBank/DDBJ whole genome shotgun (WGS) entry which is preliminary data.</text>
</comment>
<sequence length="230" mass="26832">MPRHRGTSCNLIQRIPEELLVCEVLSRIAATSHTDLFNLKSSCKAFNELAEDKYLYRCVSLNKFSMIPWNPSMEKKTAAFFTKCRESNNPEAMYRQALVDYFNRSNLESACKHLLKAVKLGHVEAIYLTCIILLLCGDKESRKKGVHMLARFRKSKSGQNKLKIWRNNLLRKLREMWVKNPDLVEPRKCCRSPDKHPWKNQYWCEDDECSECEACNADREIKRICSAYTG</sequence>
<evidence type="ECO:0000313" key="3">
    <source>
        <dbReference type="Proteomes" id="UP000325081"/>
    </source>
</evidence>
<evidence type="ECO:0000313" key="2">
    <source>
        <dbReference type="EMBL" id="GER32556.1"/>
    </source>
</evidence>
<dbReference type="Proteomes" id="UP000325081">
    <property type="component" value="Unassembled WGS sequence"/>
</dbReference>
<keyword evidence="3" id="KW-1185">Reference proteome</keyword>
<dbReference type="SUPFAM" id="SSF81901">
    <property type="entry name" value="HCP-like"/>
    <property type="match status" value="1"/>
</dbReference>
<dbReference type="OrthoDB" id="1926629at2759"/>
<dbReference type="InterPro" id="IPR011990">
    <property type="entry name" value="TPR-like_helical_dom_sf"/>
</dbReference>
<accession>A0A5A7PIV0</accession>
<dbReference type="InterPro" id="IPR040338">
    <property type="entry name" value="At1g67623-like"/>
</dbReference>
<dbReference type="EMBL" id="BKCP01004616">
    <property type="protein sequence ID" value="GER32556.1"/>
    <property type="molecule type" value="Genomic_DNA"/>
</dbReference>
<organism evidence="2 3">
    <name type="scientific">Striga asiatica</name>
    <name type="common">Asiatic witchweed</name>
    <name type="synonym">Buchnera asiatica</name>
    <dbReference type="NCBI Taxonomy" id="4170"/>
    <lineage>
        <taxon>Eukaryota</taxon>
        <taxon>Viridiplantae</taxon>
        <taxon>Streptophyta</taxon>
        <taxon>Embryophyta</taxon>
        <taxon>Tracheophyta</taxon>
        <taxon>Spermatophyta</taxon>
        <taxon>Magnoliopsida</taxon>
        <taxon>eudicotyledons</taxon>
        <taxon>Gunneridae</taxon>
        <taxon>Pentapetalae</taxon>
        <taxon>asterids</taxon>
        <taxon>lamiids</taxon>
        <taxon>Lamiales</taxon>
        <taxon>Orobanchaceae</taxon>
        <taxon>Buchnereae</taxon>
        <taxon>Striga</taxon>
    </lineage>
</organism>
<dbReference type="Pfam" id="PF23310">
    <property type="entry name" value="TPR_27"/>
    <property type="match status" value="1"/>
</dbReference>
<gene>
    <name evidence="2" type="ORF">STAS_08618</name>
</gene>
<proteinExistence type="predicted"/>
<feature type="domain" description="At2g35280-like TPR" evidence="1">
    <location>
        <begin position="63"/>
        <end position="157"/>
    </location>
</feature>
<protein>
    <submittedName>
        <fullName evidence="2">F-box family protein</fullName>
    </submittedName>
</protein>
<dbReference type="Gene3D" id="1.25.40.10">
    <property type="entry name" value="Tetratricopeptide repeat domain"/>
    <property type="match status" value="1"/>
</dbReference>